<dbReference type="InterPro" id="IPR010540">
    <property type="entry name" value="CmpB_TMEM229"/>
</dbReference>
<reference evidence="3" key="2">
    <citation type="journal article" date="2021" name="PeerJ">
        <title>Extensive microbial diversity within the chicken gut microbiome revealed by metagenomics and culture.</title>
        <authorList>
            <person name="Gilroy R."/>
            <person name="Ravi A."/>
            <person name="Getino M."/>
            <person name="Pursley I."/>
            <person name="Horton D.L."/>
            <person name="Alikhan N.F."/>
            <person name="Baker D."/>
            <person name="Gharbi K."/>
            <person name="Hall N."/>
            <person name="Watson M."/>
            <person name="Adriaenssens E.M."/>
            <person name="Foster-Nyarko E."/>
            <person name="Jarju S."/>
            <person name="Secka A."/>
            <person name="Antonio M."/>
            <person name="Oren A."/>
            <person name="Chaudhuri R.R."/>
            <person name="La Ragione R."/>
            <person name="Hildebrand F."/>
            <person name="Pallen M.J."/>
        </authorList>
    </citation>
    <scope>NUCLEOTIDE SEQUENCE</scope>
    <source>
        <strain evidence="3">USAMLcec3-3695</strain>
    </source>
</reference>
<dbReference type="Pfam" id="PF06541">
    <property type="entry name" value="ABC_trans_CmpB"/>
    <property type="match status" value="1"/>
</dbReference>
<keyword evidence="2" id="KW-1133">Transmembrane helix</keyword>
<dbReference type="AlphaFoldDB" id="A0A9D1MCZ6"/>
<organism evidence="3 4">
    <name type="scientific">Candidatus Ornithomonoglobus merdipullorum</name>
    <dbReference type="NCBI Taxonomy" id="2840895"/>
    <lineage>
        <taxon>Bacteria</taxon>
        <taxon>Bacillati</taxon>
        <taxon>Bacillota</taxon>
        <taxon>Clostridia</taxon>
        <taxon>Candidatus Ornithomonoglobus</taxon>
    </lineage>
</organism>
<dbReference type="Proteomes" id="UP000824109">
    <property type="component" value="Unassembled WGS sequence"/>
</dbReference>
<proteinExistence type="predicted"/>
<dbReference type="EMBL" id="DVNB01000087">
    <property type="protein sequence ID" value="HIU57884.1"/>
    <property type="molecule type" value="Genomic_DNA"/>
</dbReference>
<feature type="coiled-coil region" evidence="1">
    <location>
        <begin position="174"/>
        <end position="205"/>
    </location>
</feature>
<feature type="transmembrane region" description="Helical" evidence="2">
    <location>
        <begin position="7"/>
        <end position="25"/>
    </location>
</feature>
<evidence type="ECO:0000313" key="3">
    <source>
        <dbReference type="EMBL" id="HIU57884.1"/>
    </source>
</evidence>
<feature type="transmembrane region" description="Helical" evidence="2">
    <location>
        <begin position="105"/>
        <end position="126"/>
    </location>
</feature>
<comment type="caution">
    <text evidence="3">The sequence shown here is derived from an EMBL/GenBank/DDBJ whole genome shotgun (WGS) entry which is preliminary data.</text>
</comment>
<accession>A0A9D1MCZ6</accession>
<evidence type="ECO:0000256" key="2">
    <source>
        <dbReference type="SAM" id="Phobius"/>
    </source>
</evidence>
<name>A0A9D1MCZ6_9FIRM</name>
<feature type="transmembrane region" description="Helical" evidence="2">
    <location>
        <begin position="37"/>
        <end position="57"/>
    </location>
</feature>
<gene>
    <name evidence="3" type="ORF">IAA61_08785</name>
</gene>
<keyword evidence="2" id="KW-0812">Transmembrane</keyword>
<sequence>MTLSQYFICFIIYSFLGWVYESLFYSFQFKKPVNTGFLHGCICPIYGLVCVMNIAFLGKVKSEAAIFVASMITVSVTEYVVSYLLEHLFGKRWWDYSDWPLNLNGRISLISSLGFGAMSLIQLRLLHPAIMKVVLHIPAGTMKLITILFIVWVFFDLCLTVRDMDKTDDRLWFIDEESETIRQANEKLEEKKKRLSLRYGNVKERIRDAFGR</sequence>
<protein>
    <submittedName>
        <fullName evidence="3">ABC transporter permease</fullName>
    </submittedName>
</protein>
<evidence type="ECO:0000256" key="1">
    <source>
        <dbReference type="SAM" id="Coils"/>
    </source>
</evidence>
<reference evidence="3" key="1">
    <citation type="submission" date="2020-10" db="EMBL/GenBank/DDBJ databases">
        <authorList>
            <person name="Gilroy R."/>
        </authorList>
    </citation>
    <scope>NUCLEOTIDE SEQUENCE</scope>
    <source>
        <strain evidence="3">USAMLcec3-3695</strain>
    </source>
</reference>
<feature type="transmembrane region" description="Helical" evidence="2">
    <location>
        <begin position="133"/>
        <end position="155"/>
    </location>
</feature>
<keyword evidence="2" id="KW-0472">Membrane</keyword>
<keyword evidence="1" id="KW-0175">Coiled coil</keyword>
<evidence type="ECO:0000313" key="4">
    <source>
        <dbReference type="Proteomes" id="UP000824109"/>
    </source>
</evidence>
<feature type="transmembrane region" description="Helical" evidence="2">
    <location>
        <begin position="64"/>
        <end position="85"/>
    </location>
</feature>